<accession>A0A846MIK0</accession>
<evidence type="ECO:0000313" key="7">
    <source>
        <dbReference type="Proteomes" id="UP000532769"/>
    </source>
</evidence>
<dbReference type="Gene3D" id="3.40.640.10">
    <property type="entry name" value="Type I PLP-dependent aspartate aminotransferase-like (Major domain)"/>
    <property type="match status" value="1"/>
</dbReference>
<dbReference type="InterPro" id="IPR004838">
    <property type="entry name" value="NHTrfase_class1_PyrdxlP-BS"/>
</dbReference>
<dbReference type="Proteomes" id="UP000532769">
    <property type="component" value="Unassembled WGS sequence"/>
</dbReference>
<dbReference type="PANTHER" id="PTHR42832">
    <property type="entry name" value="AMINO ACID AMINOTRANSFERASE"/>
    <property type="match status" value="1"/>
</dbReference>
<evidence type="ECO:0000313" key="6">
    <source>
        <dbReference type="EMBL" id="NIK14545.1"/>
    </source>
</evidence>
<keyword evidence="2 4" id="KW-0032">Aminotransferase</keyword>
<dbReference type="NCBIfam" id="NF005815">
    <property type="entry name" value="PRK07681.1"/>
    <property type="match status" value="1"/>
</dbReference>
<organism evidence="6 7">
    <name type="scientific">Saccharococcus thermophilus</name>
    <dbReference type="NCBI Taxonomy" id="29396"/>
    <lineage>
        <taxon>Bacteria</taxon>
        <taxon>Bacillati</taxon>
        <taxon>Bacillota</taxon>
        <taxon>Bacilli</taxon>
        <taxon>Bacillales</taxon>
        <taxon>Anoxybacillaceae</taxon>
        <taxon>Saccharococcus</taxon>
    </lineage>
</organism>
<dbReference type="GO" id="GO:0008483">
    <property type="term" value="F:transaminase activity"/>
    <property type="evidence" value="ECO:0007669"/>
    <property type="project" value="UniProtKB-KW"/>
</dbReference>
<evidence type="ECO:0000256" key="2">
    <source>
        <dbReference type="ARBA" id="ARBA00022576"/>
    </source>
</evidence>
<dbReference type="EMBL" id="JAASRS010000001">
    <property type="protein sequence ID" value="NIK14545.1"/>
    <property type="molecule type" value="Genomic_DNA"/>
</dbReference>
<dbReference type="AlphaFoldDB" id="A0A846MIK0"/>
<protein>
    <recommendedName>
        <fullName evidence="4">Aminotransferase</fullName>
        <ecNumber evidence="4">2.6.1.-</ecNumber>
    </recommendedName>
</protein>
<dbReference type="InterPro" id="IPR015424">
    <property type="entry name" value="PyrdxlP-dep_Trfase"/>
</dbReference>
<dbReference type="SUPFAM" id="SSF53383">
    <property type="entry name" value="PLP-dependent transferases"/>
    <property type="match status" value="1"/>
</dbReference>
<comment type="cofactor">
    <cofactor evidence="1 4">
        <name>pyridoxal 5'-phosphate</name>
        <dbReference type="ChEBI" id="CHEBI:597326"/>
    </cofactor>
</comment>
<keyword evidence="7" id="KW-1185">Reference proteome</keyword>
<evidence type="ECO:0000259" key="5">
    <source>
        <dbReference type="Pfam" id="PF00155"/>
    </source>
</evidence>
<dbReference type="InterPro" id="IPR050881">
    <property type="entry name" value="LL-DAP_aminotransferase"/>
</dbReference>
<evidence type="ECO:0000256" key="1">
    <source>
        <dbReference type="ARBA" id="ARBA00001933"/>
    </source>
</evidence>
<evidence type="ECO:0000256" key="3">
    <source>
        <dbReference type="ARBA" id="ARBA00022679"/>
    </source>
</evidence>
<reference evidence="6 7" key="1">
    <citation type="submission" date="2020-03" db="EMBL/GenBank/DDBJ databases">
        <title>Genomic Encyclopedia of Archaeal and Bacterial Type Strains, Phase II (KMG-II): from individual species to whole genera.</title>
        <authorList>
            <person name="Goeker M."/>
        </authorList>
    </citation>
    <scope>NUCLEOTIDE SEQUENCE [LARGE SCALE GENOMIC DNA]</scope>
    <source>
        <strain evidence="6 7">DSM 4749</strain>
    </source>
</reference>
<dbReference type="PROSITE" id="PS00105">
    <property type="entry name" value="AA_TRANSFER_CLASS_1"/>
    <property type="match status" value="1"/>
</dbReference>
<keyword evidence="3 4" id="KW-0808">Transferase</keyword>
<dbReference type="GO" id="GO:0030170">
    <property type="term" value="F:pyridoxal phosphate binding"/>
    <property type="evidence" value="ECO:0007669"/>
    <property type="project" value="InterPro"/>
</dbReference>
<dbReference type="InterPro" id="IPR015422">
    <property type="entry name" value="PyrdxlP-dep_Trfase_small"/>
</dbReference>
<proteinExistence type="inferred from homology"/>
<dbReference type="Gene3D" id="3.90.1150.10">
    <property type="entry name" value="Aspartate Aminotransferase, domain 1"/>
    <property type="match status" value="1"/>
</dbReference>
<dbReference type="Pfam" id="PF00155">
    <property type="entry name" value="Aminotran_1_2"/>
    <property type="match status" value="1"/>
</dbReference>
<name>A0A846MIK0_9BACL</name>
<evidence type="ECO:0000256" key="4">
    <source>
        <dbReference type="RuleBase" id="RU000481"/>
    </source>
</evidence>
<dbReference type="PANTHER" id="PTHR42832:SF3">
    <property type="entry name" value="L-GLUTAMINE--4-(METHYLSULFANYL)-2-OXOBUTANOATE AMINOTRANSFERASE"/>
    <property type="match status" value="1"/>
</dbReference>
<dbReference type="CDD" id="cd00609">
    <property type="entry name" value="AAT_like"/>
    <property type="match status" value="1"/>
</dbReference>
<dbReference type="EC" id="2.6.1.-" evidence="4"/>
<dbReference type="InterPro" id="IPR015421">
    <property type="entry name" value="PyrdxlP-dep_Trfase_major"/>
</dbReference>
<dbReference type="InterPro" id="IPR004839">
    <property type="entry name" value="Aminotransferase_I/II_large"/>
</dbReference>
<comment type="caution">
    <text evidence="6">The sequence shown here is derived from an EMBL/GenBank/DDBJ whole genome shotgun (WGS) entry which is preliminary data.</text>
</comment>
<feature type="domain" description="Aminotransferase class I/classII large" evidence="5">
    <location>
        <begin position="31"/>
        <end position="380"/>
    </location>
</feature>
<gene>
    <name evidence="6" type="ORF">BDD39_001055</name>
</gene>
<sequence>MKLATRMNAFSASIFSELSAYKQQKRNEHDDLIDLSIGSPDLPPPPFVMEALSCYASDPDAYGYTLKGTNEFHEAVAYYYQTSHGVALHPETEITYTIGSQDGLVHLPMAFADPGDIILVPDPGYPAYAAGIAMAEAVPYFMPLRKENDFLPNLREIPQEIAEKAVMMFINFPGNPVPALATEAFFREVVEFAKRYNIIVVSDFAYSELYYDDQKPISFLSVPGAKEVGIEINSLSKSYNMAGCRIGYICGNEEIIRVFGNFKSNLDYGIFLPIQKAAAMALTEGASFCEQSRAVYQARRDCFIAGLASIGWHVERPKAGMFVWAEIPKGWTSLDFAYALIDRAGVVVTPGHAFGPSGEGYVRIALVQEEDKLLRAVEKLKQSGIFSLKVGEES</sequence>
<comment type="similarity">
    <text evidence="4">Belongs to the class-I pyridoxal-phosphate-dependent aminotransferase family.</text>
</comment>
<dbReference type="RefSeq" id="WP_166908865.1">
    <property type="nucleotide sequence ID" value="NZ_JAASRS010000001.1"/>
</dbReference>